<dbReference type="CDD" id="cd03429">
    <property type="entry name" value="NUDIX_NADH_pyrophosphatase_Nudt13"/>
    <property type="match status" value="1"/>
</dbReference>
<dbReference type="InterPro" id="IPR015376">
    <property type="entry name" value="Znr_NADH_PPase"/>
</dbReference>
<dbReference type="GO" id="GO:0005829">
    <property type="term" value="C:cytosol"/>
    <property type="evidence" value="ECO:0007669"/>
    <property type="project" value="TreeGrafter"/>
</dbReference>
<evidence type="ECO:0000259" key="10">
    <source>
        <dbReference type="PROSITE" id="PS51462"/>
    </source>
</evidence>
<keyword evidence="5" id="KW-0479">Metal-binding</keyword>
<dbReference type="Proteomes" id="UP000095210">
    <property type="component" value="Chromosome"/>
</dbReference>
<protein>
    <recommendedName>
        <fullName evidence="4">NAD(+) diphosphatase</fullName>
        <ecNumber evidence="4">3.6.1.22</ecNumber>
    </recommendedName>
</protein>
<evidence type="ECO:0000256" key="4">
    <source>
        <dbReference type="ARBA" id="ARBA00012381"/>
    </source>
</evidence>
<dbReference type="InterPro" id="IPR015375">
    <property type="entry name" value="NADH_PPase-like_N"/>
</dbReference>
<dbReference type="InterPro" id="IPR050241">
    <property type="entry name" value="NAD-cap_RNA_hydrolase_NudC"/>
</dbReference>
<dbReference type="Pfam" id="PF00293">
    <property type="entry name" value="NUDIX"/>
    <property type="match status" value="1"/>
</dbReference>
<dbReference type="SUPFAM" id="SSF55811">
    <property type="entry name" value="Nudix"/>
    <property type="match status" value="1"/>
</dbReference>
<dbReference type="Pfam" id="PF09296">
    <property type="entry name" value="NUDIX-like"/>
    <property type="match status" value="1"/>
</dbReference>
<feature type="domain" description="Nudix hydrolase" evidence="10">
    <location>
        <begin position="169"/>
        <end position="296"/>
    </location>
</feature>
<dbReference type="Pfam" id="PF09297">
    <property type="entry name" value="Zn_ribbon_NUD"/>
    <property type="match status" value="1"/>
</dbReference>
<dbReference type="GO" id="GO:0046872">
    <property type="term" value="F:metal ion binding"/>
    <property type="evidence" value="ECO:0007669"/>
    <property type="project" value="UniProtKB-KW"/>
</dbReference>
<evidence type="ECO:0000313" key="12">
    <source>
        <dbReference type="Proteomes" id="UP000095210"/>
    </source>
</evidence>
<name>A0AAC9HM33_9PSEU</name>
<evidence type="ECO:0000313" key="11">
    <source>
        <dbReference type="EMBL" id="AOS61804.1"/>
    </source>
</evidence>
<dbReference type="PANTHER" id="PTHR42904">
    <property type="entry name" value="NUDIX HYDROLASE, NUDC SUBFAMILY"/>
    <property type="match status" value="1"/>
</dbReference>
<sequence>MSSRTEEITVSGPAAFGLLELPALSRSTVDRREPVRADGQALDRLWAAGRLLEVDPKGRARVRETGELVTAPIPADLARPDDVVLLGVQDDVGFWARRLPQEHPESGWQDLRQAGAALSDTDAGLLTTAVGLLAWHHSSGFCSVCGDPTRSVRAGWMRHCESCGYEHYPRTDPAVICLVHDGADRVLLARQPSWPAGRYSVLAGFVEMGESLEACVAREIAEEVGVDVSDISYLGSQPWPFPRSLMVGFAAVADPTQPLIPADGEIEAAFWVSRERVRTALAAGGNGPDFALPGKTSIAYRMLEGWAA</sequence>
<dbReference type="InterPro" id="IPR015797">
    <property type="entry name" value="NUDIX_hydrolase-like_dom_sf"/>
</dbReference>
<dbReference type="InterPro" id="IPR049734">
    <property type="entry name" value="NudC-like_C"/>
</dbReference>
<proteinExistence type="inferred from homology"/>
<dbReference type="GO" id="GO:0019677">
    <property type="term" value="P:NAD+ catabolic process"/>
    <property type="evidence" value="ECO:0007669"/>
    <property type="project" value="TreeGrafter"/>
</dbReference>
<evidence type="ECO:0000256" key="6">
    <source>
        <dbReference type="ARBA" id="ARBA00022801"/>
    </source>
</evidence>
<dbReference type="RefSeq" id="WP_236750486.1">
    <property type="nucleotide sequence ID" value="NZ_CP014859.1"/>
</dbReference>
<dbReference type="Gene3D" id="3.90.79.20">
    <property type="match status" value="1"/>
</dbReference>
<evidence type="ECO:0000256" key="1">
    <source>
        <dbReference type="ARBA" id="ARBA00001946"/>
    </source>
</evidence>
<dbReference type="GO" id="GO:0006742">
    <property type="term" value="P:NADP+ catabolic process"/>
    <property type="evidence" value="ECO:0007669"/>
    <property type="project" value="TreeGrafter"/>
</dbReference>
<reference evidence="12" key="1">
    <citation type="submission" date="2016-03" db="EMBL/GenBank/DDBJ databases">
        <title>Complete genome sequence of the type strain Actinoalloteichus hymeniacidonis DSM 45092.</title>
        <authorList>
            <person name="Schaffert L."/>
            <person name="Albersmeier A."/>
            <person name="Winkler A."/>
            <person name="Kalinowski J."/>
            <person name="Zotchev S."/>
            <person name="Ruckert C."/>
        </authorList>
    </citation>
    <scope>NUCLEOTIDE SEQUENCE [LARGE SCALE GENOMIC DNA]</scope>
    <source>
        <strain evidence="12">HPA177(T) (DSM 45092(T))</strain>
    </source>
</reference>
<keyword evidence="7" id="KW-0460">Magnesium</keyword>
<comment type="cofactor">
    <cofactor evidence="2">
        <name>Zn(2+)</name>
        <dbReference type="ChEBI" id="CHEBI:29105"/>
    </cofactor>
</comment>
<evidence type="ECO:0000256" key="2">
    <source>
        <dbReference type="ARBA" id="ARBA00001947"/>
    </source>
</evidence>
<evidence type="ECO:0000256" key="7">
    <source>
        <dbReference type="ARBA" id="ARBA00022842"/>
    </source>
</evidence>
<dbReference type="GO" id="GO:0035529">
    <property type="term" value="F:NADH pyrophosphatase activity"/>
    <property type="evidence" value="ECO:0007669"/>
    <property type="project" value="TreeGrafter"/>
</dbReference>
<dbReference type="KEGG" id="ahm:TL08_04870"/>
<dbReference type="EC" id="3.6.1.22" evidence="4"/>
<evidence type="ECO:0000256" key="5">
    <source>
        <dbReference type="ARBA" id="ARBA00022723"/>
    </source>
</evidence>
<dbReference type="PANTHER" id="PTHR42904:SF6">
    <property type="entry name" value="NAD-CAPPED RNA HYDROLASE NUDT12"/>
    <property type="match status" value="1"/>
</dbReference>
<accession>A0AAC9HM33</accession>
<dbReference type="PROSITE" id="PS51462">
    <property type="entry name" value="NUDIX"/>
    <property type="match status" value="1"/>
</dbReference>
<dbReference type="InterPro" id="IPR020084">
    <property type="entry name" value="NUDIX_hydrolase_CS"/>
</dbReference>
<evidence type="ECO:0000256" key="3">
    <source>
        <dbReference type="ARBA" id="ARBA00009595"/>
    </source>
</evidence>
<dbReference type="PROSITE" id="PS00893">
    <property type="entry name" value="NUDIX_BOX"/>
    <property type="match status" value="1"/>
</dbReference>
<comment type="cofactor">
    <cofactor evidence="1">
        <name>Mg(2+)</name>
        <dbReference type="ChEBI" id="CHEBI:18420"/>
    </cofactor>
</comment>
<dbReference type="InterPro" id="IPR000086">
    <property type="entry name" value="NUDIX_hydrolase_dom"/>
</dbReference>
<evidence type="ECO:0000256" key="9">
    <source>
        <dbReference type="ARBA" id="ARBA00023679"/>
    </source>
</evidence>
<organism evidence="11 12">
    <name type="scientific">Actinoalloteichus hymeniacidonis</name>
    <dbReference type="NCBI Taxonomy" id="340345"/>
    <lineage>
        <taxon>Bacteria</taxon>
        <taxon>Bacillati</taxon>
        <taxon>Actinomycetota</taxon>
        <taxon>Actinomycetes</taxon>
        <taxon>Pseudonocardiales</taxon>
        <taxon>Pseudonocardiaceae</taxon>
        <taxon>Actinoalloteichus</taxon>
    </lineage>
</organism>
<dbReference type="Gene3D" id="3.90.79.10">
    <property type="entry name" value="Nucleoside Triphosphate Pyrophosphohydrolase"/>
    <property type="match status" value="1"/>
</dbReference>
<dbReference type="AlphaFoldDB" id="A0AAC9HM33"/>
<keyword evidence="12" id="KW-1185">Reference proteome</keyword>
<dbReference type="EMBL" id="CP014859">
    <property type="protein sequence ID" value="AOS61804.1"/>
    <property type="molecule type" value="Genomic_DNA"/>
</dbReference>
<comment type="catalytic activity">
    <reaction evidence="9">
        <text>a 5'-end NAD(+)-phospho-ribonucleoside in mRNA + H2O = a 5'-end phospho-adenosine-phospho-ribonucleoside in mRNA + beta-nicotinamide D-ribonucleotide + 2 H(+)</text>
        <dbReference type="Rhea" id="RHEA:60876"/>
        <dbReference type="Rhea" id="RHEA-COMP:15698"/>
        <dbReference type="Rhea" id="RHEA-COMP:15719"/>
        <dbReference type="ChEBI" id="CHEBI:14649"/>
        <dbReference type="ChEBI" id="CHEBI:15377"/>
        <dbReference type="ChEBI" id="CHEBI:15378"/>
        <dbReference type="ChEBI" id="CHEBI:144029"/>
        <dbReference type="ChEBI" id="CHEBI:144051"/>
    </reaction>
    <physiologicalReaction direction="left-to-right" evidence="9">
        <dbReference type="Rhea" id="RHEA:60877"/>
    </physiologicalReaction>
</comment>
<dbReference type="NCBIfam" id="NF001299">
    <property type="entry name" value="PRK00241.1"/>
    <property type="match status" value="1"/>
</dbReference>
<gene>
    <name evidence="11" type="ORF">TL08_04870</name>
</gene>
<comment type="similarity">
    <text evidence="3">Belongs to the Nudix hydrolase family. NudC subfamily.</text>
</comment>
<keyword evidence="6 11" id="KW-0378">Hydrolase</keyword>
<keyword evidence="8" id="KW-0520">NAD</keyword>
<evidence type="ECO:0000256" key="8">
    <source>
        <dbReference type="ARBA" id="ARBA00023027"/>
    </source>
</evidence>